<accession>A0A0D3KJY5</accession>
<proteinExistence type="predicted"/>
<keyword evidence="2" id="KW-1185">Reference proteome</keyword>
<evidence type="ECO:0000313" key="1">
    <source>
        <dbReference type="EnsemblProtists" id="EOD36070"/>
    </source>
</evidence>
<dbReference type="RefSeq" id="XP_005788499.1">
    <property type="nucleotide sequence ID" value="XM_005788442.1"/>
</dbReference>
<dbReference type="HOGENOM" id="CLU_728501_0_0_1"/>
<dbReference type="PaxDb" id="2903-EOD36070"/>
<dbReference type="CDD" id="cd02440">
    <property type="entry name" value="AdoMet_MTases"/>
    <property type="match status" value="1"/>
</dbReference>
<organism evidence="1 2">
    <name type="scientific">Emiliania huxleyi (strain CCMP1516)</name>
    <dbReference type="NCBI Taxonomy" id="280463"/>
    <lineage>
        <taxon>Eukaryota</taxon>
        <taxon>Haptista</taxon>
        <taxon>Haptophyta</taxon>
        <taxon>Prymnesiophyceae</taxon>
        <taxon>Isochrysidales</taxon>
        <taxon>Noelaerhabdaceae</taxon>
        <taxon>Emiliania</taxon>
    </lineage>
</organism>
<dbReference type="Proteomes" id="UP000013827">
    <property type="component" value="Unassembled WGS sequence"/>
</dbReference>
<dbReference type="SUPFAM" id="SSF53335">
    <property type="entry name" value="S-adenosyl-L-methionine-dependent methyltransferases"/>
    <property type="match status" value="1"/>
</dbReference>
<dbReference type="AlphaFoldDB" id="A0A0D3KJY5"/>
<dbReference type="KEGG" id="ehx:EMIHUDRAFT_423361"/>
<name>A0A0D3KJY5_EMIH1</name>
<dbReference type="GeneID" id="17281341"/>
<reference evidence="1" key="2">
    <citation type="submission" date="2024-10" db="UniProtKB">
        <authorList>
            <consortium name="EnsemblProtists"/>
        </authorList>
    </citation>
    <scope>IDENTIFICATION</scope>
</reference>
<dbReference type="EnsemblProtists" id="EOD36070">
    <property type="protein sequence ID" value="EOD36070"/>
    <property type="gene ID" value="EMIHUDRAFT_423361"/>
</dbReference>
<evidence type="ECO:0000313" key="2">
    <source>
        <dbReference type="Proteomes" id="UP000013827"/>
    </source>
</evidence>
<dbReference type="Gene3D" id="3.40.50.150">
    <property type="entry name" value="Vaccinia Virus protein VP39"/>
    <property type="match status" value="1"/>
</dbReference>
<reference evidence="2" key="1">
    <citation type="journal article" date="2013" name="Nature">
        <title>Pan genome of the phytoplankton Emiliania underpins its global distribution.</title>
        <authorList>
            <person name="Read B.A."/>
            <person name="Kegel J."/>
            <person name="Klute M.J."/>
            <person name="Kuo A."/>
            <person name="Lefebvre S.C."/>
            <person name="Maumus F."/>
            <person name="Mayer C."/>
            <person name="Miller J."/>
            <person name="Monier A."/>
            <person name="Salamov A."/>
            <person name="Young J."/>
            <person name="Aguilar M."/>
            <person name="Claverie J.M."/>
            <person name="Frickenhaus S."/>
            <person name="Gonzalez K."/>
            <person name="Herman E.K."/>
            <person name="Lin Y.C."/>
            <person name="Napier J."/>
            <person name="Ogata H."/>
            <person name="Sarno A.F."/>
            <person name="Shmutz J."/>
            <person name="Schroeder D."/>
            <person name="de Vargas C."/>
            <person name="Verret F."/>
            <person name="von Dassow P."/>
            <person name="Valentin K."/>
            <person name="Van de Peer Y."/>
            <person name="Wheeler G."/>
            <person name="Dacks J.B."/>
            <person name="Delwiche C.F."/>
            <person name="Dyhrman S.T."/>
            <person name="Glockner G."/>
            <person name="John U."/>
            <person name="Richards T."/>
            <person name="Worden A.Z."/>
            <person name="Zhang X."/>
            <person name="Grigoriev I.V."/>
            <person name="Allen A.E."/>
            <person name="Bidle K."/>
            <person name="Borodovsky M."/>
            <person name="Bowler C."/>
            <person name="Brownlee C."/>
            <person name="Cock J.M."/>
            <person name="Elias M."/>
            <person name="Gladyshev V.N."/>
            <person name="Groth M."/>
            <person name="Guda C."/>
            <person name="Hadaegh A."/>
            <person name="Iglesias-Rodriguez M.D."/>
            <person name="Jenkins J."/>
            <person name="Jones B.M."/>
            <person name="Lawson T."/>
            <person name="Leese F."/>
            <person name="Lindquist E."/>
            <person name="Lobanov A."/>
            <person name="Lomsadze A."/>
            <person name="Malik S.B."/>
            <person name="Marsh M.E."/>
            <person name="Mackinder L."/>
            <person name="Mock T."/>
            <person name="Mueller-Roeber B."/>
            <person name="Pagarete A."/>
            <person name="Parker M."/>
            <person name="Probert I."/>
            <person name="Quesneville H."/>
            <person name="Raines C."/>
            <person name="Rensing S.A."/>
            <person name="Riano-Pachon D.M."/>
            <person name="Richier S."/>
            <person name="Rokitta S."/>
            <person name="Shiraiwa Y."/>
            <person name="Soanes D.M."/>
            <person name="van der Giezen M."/>
            <person name="Wahlund T.M."/>
            <person name="Williams B."/>
            <person name="Wilson W."/>
            <person name="Wolfe G."/>
            <person name="Wurch L.L."/>
        </authorList>
    </citation>
    <scope>NUCLEOTIDE SEQUENCE</scope>
</reference>
<sequence length="380" mass="40271">MRCHARHVVARARSYRCTLPPPRDIRGLLAGVTHTEMGLSFSQALELLSDVGEDELAEWEQEWRHSSSAAGGRQELRYCTPAVSVIDTLFSDKSDGRALRSLHFNDRLDIAQSCATVDAAGKVRHDWPPPTSGPTATFSQGLALGVAVHALGHDRRSPSVTTPRIAVLGGGAGVLPAFLHHALPAARIDSVELCPDVCAASRALFGVDALEDGGRFTLHQADALAWIDAAEPASLDVILVDLESGDVGVEARGLIAPPASVLERPFALAAERSLSAGGVLAVNTLGSPELIEVRAAAAELRASACCDAPLPPEDLRGGDRSQTILFTRREALGGAGTRDSQSQEAWSAAAVRRELDRRATPPLVEDACSWLAGWRECAKA</sequence>
<dbReference type="InterPro" id="IPR029063">
    <property type="entry name" value="SAM-dependent_MTases_sf"/>
</dbReference>
<dbReference type="eggNOG" id="KOG2352">
    <property type="taxonomic scope" value="Eukaryota"/>
</dbReference>
<protein>
    <submittedName>
        <fullName evidence="1">Uncharacterized protein</fullName>
    </submittedName>
</protein>